<accession>A0A8J6LJR5</accession>
<dbReference type="EMBL" id="JABDTM020007152">
    <property type="protein sequence ID" value="KAH0821603.1"/>
    <property type="molecule type" value="Genomic_DNA"/>
</dbReference>
<evidence type="ECO:0000313" key="1">
    <source>
        <dbReference type="EMBL" id="KAH0821603.1"/>
    </source>
</evidence>
<protein>
    <submittedName>
        <fullName evidence="1">Uncharacterized protein</fullName>
    </submittedName>
</protein>
<name>A0A8J6LJR5_TENMO</name>
<proteinExistence type="predicted"/>
<reference evidence="1" key="1">
    <citation type="journal article" date="2020" name="J Insects Food Feed">
        <title>The yellow mealworm (Tenebrio molitor) genome: a resource for the emerging insects as food and feed industry.</title>
        <authorList>
            <person name="Eriksson T."/>
            <person name="Andere A."/>
            <person name="Kelstrup H."/>
            <person name="Emery V."/>
            <person name="Picard C."/>
        </authorList>
    </citation>
    <scope>NUCLEOTIDE SEQUENCE</scope>
    <source>
        <strain evidence="1">Stoneville</strain>
        <tissue evidence="1">Whole head</tissue>
    </source>
</reference>
<gene>
    <name evidence="1" type="ORF">GEV33_001188</name>
</gene>
<evidence type="ECO:0000313" key="2">
    <source>
        <dbReference type="Proteomes" id="UP000719412"/>
    </source>
</evidence>
<organism evidence="1 2">
    <name type="scientific">Tenebrio molitor</name>
    <name type="common">Yellow mealworm beetle</name>
    <dbReference type="NCBI Taxonomy" id="7067"/>
    <lineage>
        <taxon>Eukaryota</taxon>
        <taxon>Metazoa</taxon>
        <taxon>Ecdysozoa</taxon>
        <taxon>Arthropoda</taxon>
        <taxon>Hexapoda</taxon>
        <taxon>Insecta</taxon>
        <taxon>Pterygota</taxon>
        <taxon>Neoptera</taxon>
        <taxon>Endopterygota</taxon>
        <taxon>Coleoptera</taxon>
        <taxon>Polyphaga</taxon>
        <taxon>Cucujiformia</taxon>
        <taxon>Tenebrionidae</taxon>
        <taxon>Tenebrio</taxon>
    </lineage>
</organism>
<dbReference type="AlphaFoldDB" id="A0A8J6LJR5"/>
<keyword evidence="2" id="KW-1185">Reference proteome</keyword>
<sequence>MPLSKTSTSKSSNNLTLFLCSSNFFWSATILSKEGNMIPYFSNEGLR</sequence>
<dbReference type="Proteomes" id="UP000719412">
    <property type="component" value="Unassembled WGS sequence"/>
</dbReference>
<reference evidence="1" key="2">
    <citation type="submission" date="2021-08" db="EMBL/GenBank/DDBJ databases">
        <authorList>
            <person name="Eriksson T."/>
        </authorList>
    </citation>
    <scope>NUCLEOTIDE SEQUENCE</scope>
    <source>
        <strain evidence="1">Stoneville</strain>
        <tissue evidence="1">Whole head</tissue>
    </source>
</reference>
<comment type="caution">
    <text evidence="1">The sequence shown here is derived from an EMBL/GenBank/DDBJ whole genome shotgun (WGS) entry which is preliminary data.</text>
</comment>